<dbReference type="PROSITE" id="PS50928">
    <property type="entry name" value="ABC_TM1"/>
    <property type="match status" value="1"/>
</dbReference>
<keyword evidence="6 7" id="KW-0472">Membrane</keyword>
<feature type="transmembrane region" description="Helical" evidence="7">
    <location>
        <begin position="30"/>
        <end position="52"/>
    </location>
</feature>
<evidence type="ECO:0000313" key="10">
    <source>
        <dbReference type="Proteomes" id="UP000552045"/>
    </source>
</evidence>
<keyword evidence="4 7" id="KW-0812">Transmembrane</keyword>
<evidence type="ECO:0000256" key="5">
    <source>
        <dbReference type="ARBA" id="ARBA00022989"/>
    </source>
</evidence>
<evidence type="ECO:0000313" key="9">
    <source>
        <dbReference type="EMBL" id="NYD54210.1"/>
    </source>
</evidence>
<reference evidence="9 10" key="1">
    <citation type="submission" date="2020-07" db="EMBL/GenBank/DDBJ databases">
        <title>Sequencing the genomes of 1000 actinobacteria strains.</title>
        <authorList>
            <person name="Klenk H.-P."/>
        </authorList>
    </citation>
    <scope>NUCLEOTIDE SEQUENCE [LARGE SCALE GENOMIC DNA]</scope>
    <source>
        <strain evidence="9 10">DSM 22185</strain>
    </source>
</reference>
<feature type="transmembrane region" description="Helical" evidence="7">
    <location>
        <begin position="90"/>
        <end position="112"/>
    </location>
</feature>
<dbReference type="GO" id="GO:0005886">
    <property type="term" value="C:plasma membrane"/>
    <property type="evidence" value="ECO:0007669"/>
    <property type="project" value="UniProtKB-SubCell"/>
</dbReference>
<proteinExistence type="inferred from homology"/>
<dbReference type="CDD" id="cd06261">
    <property type="entry name" value="TM_PBP2"/>
    <property type="match status" value="1"/>
</dbReference>
<dbReference type="PANTHER" id="PTHR43005:SF2">
    <property type="entry name" value="INTEGRAL MEMBRANE SUGAR TRANSPORT PROTEIN"/>
    <property type="match status" value="1"/>
</dbReference>
<evidence type="ECO:0000259" key="8">
    <source>
        <dbReference type="PROSITE" id="PS50928"/>
    </source>
</evidence>
<keyword evidence="5 7" id="KW-1133">Transmembrane helix</keyword>
<dbReference type="Proteomes" id="UP000552045">
    <property type="component" value="Unassembled WGS sequence"/>
</dbReference>
<feature type="domain" description="ABC transmembrane type-1" evidence="8">
    <location>
        <begin position="86"/>
        <end position="298"/>
    </location>
</feature>
<evidence type="ECO:0000256" key="4">
    <source>
        <dbReference type="ARBA" id="ARBA00022692"/>
    </source>
</evidence>
<comment type="subcellular location">
    <subcellularLocation>
        <location evidence="1 7">Cell membrane</location>
        <topology evidence="1 7">Multi-pass membrane protein</topology>
    </subcellularLocation>
</comment>
<dbReference type="AlphaFoldDB" id="A0A7Y9EUJ2"/>
<dbReference type="RefSeq" id="WP_179432343.1">
    <property type="nucleotide sequence ID" value="NZ_BAABLC010000001.1"/>
</dbReference>
<feature type="transmembrane region" description="Helical" evidence="7">
    <location>
        <begin position="221"/>
        <end position="239"/>
    </location>
</feature>
<feature type="transmembrane region" description="Helical" evidence="7">
    <location>
        <begin position="280"/>
        <end position="299"/>
    </location>
</feature>
<dbReference type="SUPFAM" id="SSF161098">
    <property type="entry name" value="MetI-like"/>
    <property type="match status" value="1"/>
</dbReference>
<dbReference type="Pfam" id="PF00528">
    <property type="entry name" value="BPD_transp_1"/>
    <property type="match status" value="1"/>
</dbReference>
<protein>
    <submittedName>
        <fullName evidence="9">Multiple sugar transport system permease protein</fullName>
    </submittedName>
</protein>
<comment type="similarity">
    <text evidence="7">Belongs to the binding-protein-dependent transport system permease family.</text>
</comment>
<dbReference type="GO" id="GO:0055085">
    <property type="term" value="P:transmembrane transport"/>
    <property type="evidence" value="ECO:0007669"/>
    <property type="project" value="InterPro"/>
</dbReference>
<keyword evidence="3" id="KW-1003">Cell membrane</keyword>
<evidence type="ECO:0000256" key="3">
    <source>
        <dbReference type="ARBA" id="ARBA00022475"/>
    </source>
</evidence>
<gene>
    <name evidence="9" type="ORF">BKA02_001265</name>
</gene>
<keyword evidence="10" id="KW-1185">Reference proteome</keyword>
<accession>A0A7Y9EUJ2</accession>
<name>A0A7Y9EUJ2_9MICO</name>
<evidence type="ECO:0000256" key="2">
    <source>
        <dbReference type="ARBA" id="ARBA00022448"/>
    </source>
</evidence>
<dbReference type="InterPro" id="IPR035906">
    <property type="entry name" value="MetI-like_sf"/>
</dbReference>
<dbReference type="PANTHER" id="PTHR43005">
    <property type="entry name" value="BLR7065 PROTEIN"/>
    <property type="match status" value="1"/>
</dbReference>
<keyword evidence="2 7" id="KW-0813">Transport</keyword>
<dbReference type="EMBL" id="JACCBH010000001">
    <property type="protein sequence ID" value="NYD54210.1"/>
    <property type="molecule type" value="Genomic_DNA"/>
</dbReference>
<dbReference type="Gene3D" id="1.10.3720.10">
    <property type="entry name" value="MetI-like"/>
    <property type="match status" value="1"/>
</dbReference>
<feature type="transmembrane region" description="Helical" evidence="7">
    <location>
        <begin position="119"/>
        <end position="140"/>
    </location>
</feature>
<comment type="caution">
    <text evidence="9">The sequence shown here is derived from an EMBL/GenBank/DDBJ whole genome shotgun (WGS) entry which is preliminary data.</text>
</comment>
<evidence type="ECO:0000256" key="6">
    <source>
        <dbReference type="ARBA" id="ARBA00023136"/>
    </source>
</evidence>
<evidence type="ECO:0000256" key="7">
    <source>
        <dbReference type="RuleBase" id="RU363032"/>
    </source>
</evidence>
<organism evidence="9 10">
    <name type="scientific">Microbacterium pseudoresistens</name>
    <dbReference type="NCBI Taxonomy" id="640634"/>
    <lineage>
        <taxon>Bacteria</taxon>
        <taxon>Bacillati</taxon>
        <taxon>Actinomycetota</taxon>
        <taxon>Actinomycetes</taxon>
        <taxon>Micrococcales</taxon>
        <taxon>Microbacteriaceae</taxon>
        <taxon>Microbacterium</taxon>
    </lineage>
</organism>
<keyword evidence="9" id="KW-0762">Sugar transport</keyword>
<evidence type="ECO:0000256" key="1">
    <source>
        <dbReference type="ARBA" id="ARBA00004651"/>
    </source>
</evidence>
<dbReference type="InterPro" id="IPR000515">
    <property type="entry name" value="MetI-like"/>
</dbReference>
<feature type="transmembrane region" description="Helical" evidence="7">
    <location>
        <begin position="181"/>
        <end position="200"/>
    </location>
</feature>
<sequence>MDTEVSSPTAPEPLRWSKTVRGSRRIAQGLAITPLATLLAVLTIIPTVYILVVSFTNAAATNPDTTFVAFDNYISLFADSAYWVTMLRTLLFVVAAVSIQVAVALALALAMAEIKRGGAFLRALILLPMAAAPIAMLFNWRQILNAAYGPVNYVLTSLGLPGPDWLGDPALALPTLIAVDTWQWTPFVFIILAGGLATIPHDVHEAASVDGASAWQRFSQITLPMLMPYVLVAVLFRTIDALKTFDSVQVLTSGGPGSATTMLNYSIFQQGISFLDFGKATASAVIFLLLCILLTNLLLKALTRKESV</sequence>